<accession>A0ACC1H938</accession>
<sequence>MGRPAEMWCGTTNVPWRLFIENEIDSVVRELHKNSRWTGIAKRAGIGALWTGGSRLPTKFICEQKGAMFEYPLTADGYVTPGGSDVTEECWRLYRSRHDMGKLGVGMGLQGYGSGEVEDYLSEFEKFSRLYGFLTLRERLCAMTANESLNGAAEILDPFLDIVRTGEATGPIARAALVSVGRLMNAGLLKDLPDEDVAMALLLVTQAVTNCQFEETDSATNESVLLEILNVLRLMMSSELSSRLTDEVVCKIIETVLSMSCQMRLSEILRKSAESALFELVSVVFCRLRYLAQSGGNVGQGRAT</sequence>
<dbReference type="Proteomes" id="UP001145114">
    <property type="component" value="Unassembled WGS sequence"/>
</dbReference>
<reference evidence="1" key="1">
    <citation type="submission" date="2022-06" db="EMBL/GenBank/DDBJ databases">
        <title>Phylogenomic reconstructions and comparative analyses of Kickxellomycotina fungi.</title>
        <authorList>
            <person name="Reynolds N.K."/>
            <person name="Stajich J.E."/>
            <person name="Barry K."/>
            <person name="Grigoriev I.V."/>
            <person name="Crous P."/>
            <person name="Smith M.E."/>
        </authorList>
    </citation>
    <scope>NUCLEOTIDE SEQUENCE</scope>
    <source>
        <strain evidence="1">RSA 2271</strain>
    </source>
</reference>
<comment type="caution">
    <text evidence="1">The sequence shown here is derived from an EMBL/GenBank/DDBJ whole genome shotgun (WGS) entry which is preliminary data.</text>
</comment>
<dbReference type="EMBL" id="JAMZIH010007516">
    <property type="protein sequence ID" value="KAJ1673004.1"/>
    <property type="molecule type" value="Genomic_DNA"/>
</dbReference>
<organism evidence="1 2">
    <name type="scientific">Spiromyces aspiralis</name>
    <dbReference type="NCBI Taxonomy" id="68401"/>
    <lineage>
        <taxon>Eukaryota</taxon>
        <taxon>Fungi</taxon>
        <taxon>Fungi incertae sedis</taxon>
        <taxon>Zoopagomycota</taxon>
        <taxon>Kickxellomycotina</taxon>
        <taxon>Kickxellomycetes</taxon>
        <taxon>Kickxellales</taxon>
        <taxon>Kickxellaceae</taxon>
        <taxon>Spiromyces</taxon>
    </lineage>
</organism>
<protein>
    <submittedName>
        <fullName evidence="1">GDP/GTP exchange factor for ARF</fullName>
    </submittedName>
</protein>
<proteinExistence type="predicted"/>
<feature type="non-terminal residue" evidence="1">
    <location>
        <position position="304"/>
    </location>
</feature>
<keyword evidence="2" id="KW-1185">Reference proteome</keyword>
<gene>
    <name evidence="1" type="primary">GEA2_3</name>
    <name evidence="1" type="ORF">EV182_006070</name>
</gene>
<evidence type="ECO:0000313" key="1">
    <source>
        <dbReference type="EMBL" id="KAJ1673004.1"/>
    </source>
</evidence>
<name>A0ACC1H938_9FUNG</name>
<evidence type="ECO:0000313" key="2">
    <source>
        <dbReference type="Proteomes" id="UP001145114"/>
    </source>
</evidence>